<dbReference type="GO" id="GO:0090529">
    <property type="term" value="P:cell septum assembly"/>
    <property type="evidence" value="ECO:0007669"/>
    <property type="project" value="InterPro"/>
</dbReference>
<dbReference type="RefSeq" id="WP_184086714.1">
    <property type="nucleotide sequence ID" value="NZ_JACIJF010000004.1"/>
</dbReference>
<dbReference type="Proteomes" id="UP000527143">
    <property type="component" value="Unassembled WGS sequence"/>
</dbReference>
<feature type="transmembrane region" description="Helical" evidence="9">
    <location>
        <begin position="50"/>
        <end position="72"/>
    </location>
</feature>
<keyword evidence="4 9" id="KW-0132">Cell division</keyword>
<protein>
    <recommendedName>
        <fullName evidence="9">Cell division protein FtsQ</fullName>
    </recommendedName>
</protein>
<evidence type="ECO:0000256" key="8">
    <source>
        <dbReference type="ARBA" id="ARBA00023306"/>
    </source>
</evidence>
<dbReference type="PANTHER" id="PTHR35851">
    <property type="entry name" value="CELL DIVISION PROTEIN FTSQ"/>
    <property type="match status" value="1"/>
</dbReference>
<dbReference type="GO" id="GO:0043093">
    <property type="term" value="P:FtsZ-dependent cytokinesis"/>
    <property type="evidence" value="ECO:0007669"/>
    <property type="project" value="UniProtKB-UniRule"/>
</dbReference>
<keyword evidence="6 9" id="KW-1133">Transmembrane helix</keyword>
<evidence type="ECO:0000256" key="9">
    <source>
        <dbReference type="HAMAP-Rule" id="MF_00911"/>
    </source>
</evidence>
<comment type="subcellular location">
    <subcellularLocation>
        <location evidence="9">Cell inner membrane</location>
        <topology evidence="9">Single-pass type II membrane protein</topology>
    </subcellularLocation>
    <subcellularLocation>
        <location evidence="1">Membrane</location>
    </subcellularLocation>
    <text evidence="9">Localizes to the division septum.</text>
</comment>
<organism evidence="12 13">
    <name type="scientific">Sphingomonas xinjiangensis</name>
    <dbReference type="NCBI Taxonomy" id="643568"/>
    <lineage>
        <taxon>Bacteria</taxon>
        <taxon>Pseudomonadati</taxon>
        <taxon>Pseudomonadota</taxon>
        <taxon>Alphaproteobacteria</taxon>
        <taxon>Sphingomonadales</taxon>
        <taxon>Sphingomonadaceae</taxon>
        <taxon>Sphingomonas</taxon>
    </lineage>
</organism>
<dbReference type="InterPro" id="IPR045335">
    <property type="entry name" value="FtsQ_C_sf"/>
</dbReference>
<feature type="domain" description="POTRA" evidence="11">
    <location>
        <begin position="89"/>
        <end position="157"/>
    </location>
</feature>
<evidence type="ECO:0000256" key="1">
    <source>
        <dbReference type="ARBA" id="ARBA00004370"/>
    </source>
</evidence>
<evidence type="ECO:0000313" key="12">
    <source>
        <dbReference type="EMBL" id="MBB5710639.1"/>
    </source>
</evidence>
<comment type="caution">
    <text evidence="12">The sequence shown here is derived from an EMBL/GenBank/DDBJ whole genome shotgun (WGS) entry which is preliminary data.</text>
</comment>
<evidence type="ECO:0000256" key="6">
    <source>
        <dbReference type="ARBA" id="ARBA00022989"/>
    </source>
</evidence>
<keyword evidence="2 9" id="KW-1003">Cell membrane</keyword>
<dbReference type="InterPro" id="IPR026579">
    <property type="entry name" value="FtsQ"/>
</dbReference>
<proteinExistence type="inferred from homology"/>
<evidence type="ECO:0000256" key="5">
    <source>
        <dbReference type="ARBA" id="ARBA00022692"/>
    </source>
</evidence>
<feature type="region of interest" description="Disordered" evidence="10">
    <location>
        <begin position="1"/>
        <end position="28"/>
    </location>
</feature>
<dbReference type="Pfam" id="PF08478">
    <property type="entry name" value="POTRA_1"/>
    <property type="match status" value="1"/>
</dbReference>
<keyword evidence="3 9" id="KW-0997">Cell inner membrane</keyword>
<evidence type="ECO:0000256" key="10">
    <source>
        <dbReference type="SAM" id="MobiDB-lite"/>
    </source>
</evidence>
<dbReference type="GO" id="GO:0032153">
    <property type="term" value="C:cell division site"/>
    <property type="evidence" value="ECO:0007669"/>
    <property type="project" value="UniProtKB-UniRule"/>
</dbReference>
<accession>A0A840YF93</accession>
<keyword evidence="7 9" id="KW-0472">Membrane</keyword>
<dbReference type="HAMAP" id="MF_00911">
    <property type="entry name" value="FtsQ_subfam"/>
    <property type="match status" value="1"/>
</dbReference>
<dbReference type="Gene3D" id="3.40.50.11690">
    <property type="entry name" value="Cell division protein FtsQ/DivIB"/>
    <property type="match status" value="1"/>
</dbReference>
<keyword evidence="5 9" id="KW-0812">Transmembrane</keyword>
<feature type="compositionally biased region" description="Basic residues" evidence="10">
    <location>
        <begin position="18"/>
        <end position="28"/>
    </location>
</feature>
<dbReference type="InterPro" id="IPR005548">
    <property type="entry name" value="Cell_div_FtsQ/DivIB_C"/>
</dbReference>
<dbReference type="InterPro" id="IPR034746">
    <property type="entry name" value="POTRA"/>
</dbReference>
<evidence type="ECO:0000256" key="3">
    <source>
        <dbReference type="ARBA" id="ARBA00022519"/>
    </source>
</evidence>
<dbReference type="EMBL" id="JACIJF010000004">
    <property type="protein sequence ID" value="MBB5710639.1"/>
    <property type="molecule type" value="Genomic_DNA"/>
</dbReference>
<dbReference type="PANTHER" id="PTHR35851:SF1">
    <property type="entry name" value="CELL DIVISION PROTEIN FTSQ"/>
    <property type="match status" value="1"/>
</dbReference>
<dbReference type="GO" id="GO:0005886">
    <property type="term" value="C:plasma membrane"/>
    <property type="evidence" value="ECO:0007669"/>
    <property type="project" value="UniProtKB-SubCell"/>
</dbReference>
<dbReference type="Pfam" id="PF03799">
    <property type="entry name" value="FtsQ_DivIB_C"/>
    <property type="match status" value="1"/>
</dbReference>
<name>A0A840YF93_9SPHN</name>
<dbReference type="AlphaFoldDB" id="A0A840YF93"/>
<evidence type="ECO:0000256" key="7">
    <source>
        <dbReference type="ARBA" id="ARBA00023136"/>
    </source>
</evidence>
<evidence type="ECO:0000256" key="4">
    <source>
        <dbReference type="ARBA" id="ARBA00022618"/>
    </source>
</evidence>
<sequence length="301" mass="32767">MSRRPVQRTATRRGATPKPRKAPARRPKRAGLLDQAVAALPFSEKTLQGIATWSIVGAVGAAVLAVGVWAGVPGMVGVAAANTLGDLGLRVDEIQIDGIKRMDKMTVYSQALDQDSRAMPLVDLKLVRERLLKYPWVQDARVSRRLPGTLRVFIVERQPAAVWQNHGQLMLVDTAGVPLEPVSADAMPDLPLLIGEGANSQEPARSMLLEAAPALKPLVRAATWVGNRRWDLTFNTGEKLQLPEGEAESRQALHKFAEMDGERRLLGKGSLRFDMRVPGNMVVQRRVMPQTAAADAAKTGE</sequence>
<keyword evidence="8 9" id="KW-0131">Cell cycle</keyword>
<dbReference type="Gene3D" id="3.10.20.310">
    <property type="entry name" value="membrane protein fhac"/>
    <property type="match status" value="1"/>
</dbReference>
<comment type="function">
    <text evidence="9">Essential cell division protein.</text>
</comment>
<dbReference type="InterPro" id="IPR013685">
    <property type="entry name" value="POTRA_FtsQ_type"/>
</dbReference>
<dbReference type="PROSITE" id="PS51779">
    <property type="entry name" value="POTRA"/>
    <property type="match status" value="1"/>
</dbReference>
<keyword evidence="13" id="KW-1185">Reference proteome</keyword>
<evidence type="ECO:0000313" key="13">
    <source>
        <dbReference type="Proteomes" id="UP000527143"/>
    </source>
</evidence>
<evidence type="ECO:0000256" key="2">
    <source>
        <dbReference type="ARBA" id="ARBA00022475"/>
    </source>
</evidence>
<evidence type="ECO:0000259" key="11">
    <source>
        <dbReference type="PROSITE" id="PS51779"/>
    </source>
</evidence>
<gene>
    <name evidence="9" type="primary">ftsQ</name>
    <name evidence="12" type="ORF">FHT02_001870</name>
</gene>
<reference evidence="12 13" key="1">
    <citation type="submission" date="2020-08" db="EMBL/GenBank/DDBJ databases">
        <title>Genomic Encyclopedia of Type Strains, Phase IV (KMG-IV): sequencing the most valuable type-strain genomes for metagenomic binning, comparative biology and taxonomic classification.</title>
        <authorList>
            <person name="Goeker M."/>
        </authorList>
    </citation>
    <scope>NUCLEOTIDE SEQUENCE [LARGE SCALE GENOMIC DNA]</scope>
    <source>
        <strain evidence="12 13">DSM 26736</strain>
    </source>
</reference>
<comment type="similarity">
    <text evidence="9">Belongs to the FtsQ/DivIB family. FtsQ subfamily.</text>
</comment>